<dbReference type="Proteomes" id="UP001565368">
    <property type="component" value="Unassembled WGS sequence"/>
</dbReference>
<comment type="caution">
    <text evidence="1">The sequence shown here is derived from an EMBL/GenBank/DDBJ whole genome shotgun (WGS) entry which is preliminary data.</text>
</comment>
<evidence type="ECO:0000313" key="2">
    <source>
        <dbReference type="Proteomes" id="UP001565368"/>
    </source>
</evidence>
<gene>
    <name evidence="1" type="ORF">Q8F55_003580</name>
</gene>
<dbReference type="GeneID" id="95984623"/>
<evidence type="ECO:0000313" key="1">
    <source>
        <dbReference type="EMBL" id="KAL1409588.1"/>
    </source>
</evidence>
<reference evidence="1 2" key="1">
    <citation type="submission" date="2023-08" db="EMBL/GenBank/DDBJ databases">
        <title>Annotated Genome Sequence of Vanrija albida AlHP1.</title>
        <authorList>
            <person name="Herzog R."/>
        </authorList>
    </citation>
    <scope>NUCLEOTIDE SEQUENCE [LARGE SCALE GENOMIC DNA]</scope>
    <source>
        <strain evidence="1 2">AlHP1</strain>
    </source>
</reference>
<organism evidence="1 2">
    <name type="scientific">Vanrija albida</name>
    <dbReference type="NCBI Taxonomy" id="181172"/>
    <lineage>
        <taxon>Eukaryota</taxon>
        <taxon>Fungi</taxon>
        <taxon>Dikarya</taxon>
        <taxon>Basidiomycota</taxon>
        <taxon>Agaricomycotina</taxon>
        <taxon>Tremellomycetes</taxon>
        <taxon>Trichosporonales</taxon>
        <taxon>Trichosporonaceae</taxon>
        <taxon>Vanrija</taxon>
    </lineage>
</organism>
<accession>A0ABR3Q4J2</accession>
<name>A0ABR3Q4J2_9TREE</name>
<protein>
    <recommendedName>
        <fullName evidence="3">Extracellular membrane protein CFEM domain-containing protein</fullName>
    </recommendedName>
</protein>
<dbReference type="RefSeq" id="XP_069209532.1">
    <property type="nucleotide sequence ID" value="XM_069352114.1"/>
</dbReference>
<evidence type="ECO:0008006" key="3">
    <source>
        <dbReference type="Google" id="ProtNLM"/>
    </source>
</evidence>
<dbReference type="EMBL" id="JBBXJM010000003">
    <property type="protein sequence ID" value="KAL1409588.1"/>
    <property type="molecule type" value="Genomic_DNA"/>
</dbReference>
<proteinExistence type="predicted"/>
<keyword evidence="2" id="KW-1185">Reference proteome</keyword>
<sequence>MLPALLLLAGVATATPLNAFHALLARQALPSASAADLGIPAQCVAQCGSFVGIYNACSSGAVTDCLQVCEPANWTGFKACATCVLTSEGGTAAQVDDALAPVEQACALTSGTPPPGGNVGGPLSGASSASAALPTGSGVGTVGTVGPASSPAAPSSAVNAGHSAVGAASSANFGTVGPTTARASATGASSASASASPSAQAKSAGSKVVPSAALIAAALLAVFL</sequence>